<protein>
    <submittedName>
        <fullName evidence="2">Rpn family recombination-promoting nuclease/putative transposase</fullName>
    </submittedName>
</protein>
<evidence type="ECO:0000259" key="1">
    <source>
        <dbReference type="Pfam" id="PF04754"/>
    </source>
</evidence>
<comment type="caution">
    <text evidence="2">The sequence shown here is derived from an EMBL/GenBank/DDBJ whole genome shotgun (WGS) entry which is preliminary data.</text>
</comment>
<dbReference type="AlphaFoldDB" id="A0A5C6REU6"/>
<name>A0A5C6REU6_9BACT</name>
<dbReference type="Proteomes" id="UP000321580">
    <property type="component" value="Unassembled WGS sequence"/>
</dbReference>
<feature type="non-terminal residue" evidence="2">
    <location>
        <position position="168"/>
    </location>
</feature>
<dbReference type="EMBL" id="VOOR01000200">
    <property type="protein sequence ID" value="TXB53264.1"/>
    <property type="molecule type" value="Genomic_DNA"/>
</dbReference>
<reference evidence="2 3" key="1">
    <citation type="submission" date="2019-08" db="EMBL/GenBank/DDBJ databases">
        <title>Genome of Phaeodactylibacter luteus.</title>
        <authorList>
            <person name="Bowman J.P."/>
        </authorList>
    </citation>
    <scope>NUCLEOTIDE SEQUENCE [LARGE SCALE GENOMIC DNA]</scope>
    <source>
        <strain evidence="2 3">KCTC 42180</strain>
    </source>
</reference>
<accession>A0A5C6REU6</accession>
<dbReference type="OrthoDB" id="932587at2"/>
<organism evidence="2 3">
    <name type="scientific">Phaeodactylibacter luteus</name>
    <dbReference type="NCBI Taxonomy" id="1564516"/>
    <lineage>
        <taxon>Bacteria</taxon>
        <taxon>Pseudomonadati</taxon>
        <taxon>Bacteroidota</taxon>
        <taxon>Saprospiria</taxon>
        <taxon>Saprospirales</taxon>
        <taxon>Haliscomenobacteraceae</taxon>
        <taxon>Phaeodactylibacter</taxon>
    </lineage>
</organism>
<proteinExistence type="predicted"/>
<dbReference type="InterPro" id="IPR006842">
    <property type="entry name" value="Transposase_31"/>
</dbReference>
<evidence type="ECO:0000313" key="3">
    <source>
        <dbReference type="Proteomes" id="UP000321580"/>
    </source>
</evidence>
<sequence length="168" mass="19217">MQVGLYIMELMLRSVKEAGRELELVLPIIFYNGKEKWEPLTLAELFAGHPQLELLQPYIPNFSFVFQDVSQLSTAELLQLDLSFFRSAIIALSLRHQPYLIVKYLRVIFEGADGKASISALTHYILGVAERSEEEFRAIIENTDLEIIPDVMSTLEQILTRGRKEGME</sequence>
<feature type="domain" description="Transposase (putative) YhgA-like" evidence="1">
    <location>
        <begin position="6"/>
        <end position="79"/>
    </location>
</feature>
<keyword evidence="3" id="KW-1185">Reference proteome</keyword>
<gene>
    <name evidence="2" type="ORF">FRY97_22065</name>
</gene>
<evidence type="ECO:0000313" key="2">
    <source>
        <dbReference type="EMBL" id="TXB53264.1"/>
    </source>
</evidence>
<dbReference type="Pfam" id="PF04754">
    <property type="entry name" value="Transposase_31"/>
    <property type="match status" value="1"/>
</dbReference>